<dbReference type="InterPro" id="IPR001753">
    <property type="entry name" value="Enoyl-CoA_hydra/iso"/>
</dbReference>
<dbReference type="GO" id="GO:0006635">
    <property type="term" value="P:fatty acid beta-oxidation"/>
    <property type="evidence" value="ECO:0007669"/>
    <property type="project" value="UniProtKB-UniPathway"/>
</dbReference>
<accession>A0A086XXT7</accession>
<evidence type="ECO:0000313" key="17">
    <source>
        <dbReference type="EMBL" id="KFI26837.1"/>
    </source>
</evidence>
<dbReference type="SUPFAM" id="SSF48179">
    <property type="entry name" value="6-phosphogluconate dehydrogenase C-terminal domain-like"/>
    <property type="match status" value="2"/>
</dbReference>
<dbReference type="FunFam" id="3.40.50.720:FF:000009">
    <property type="entry name" value="Fatty oxidation complex, alpha subunit"/>
    <property type="match status" value="1"/>
</dbReference>
<dbReference type="InterPro" id="IPR006176">
    <property type="entry name" value="3-OHacyl-CoA_DH_NAD-bd"/>
</dbReference>
<evidence type="ECO:0000256" key="7">
    <source>
        <dbReference type="ARBA" id="ARBA00023027"/>
    </source>
</evidence>
<evidence type="ECO:0000256" key="13">
    <source>
        <dbReference type="ARBA" id="ARBA00049556"/>
    </source>
</evidence>
<feature type="domain" description="3-hydroxyacyl-CoA dehydrogenase NAD binding" evidence="16">
    <location>
        <begin position="300"/>
        <end position="474"/>
    </location>
</feature>
<dbReference type="Gene3D" id="3.40.50.720">
    <property type="entry name" value="NAD(P)-binding Rossmann-like Domain"/>
    <property type="match status" value="1"/>
</dbReference>
<dbReference type="STRING" id="1105367.CG50_00805"/>
<dbReference type="GO" id="GO:0016853">
    <property type="term" value="F:isomerase activity"/>
    <property type="evidence" value="ECO:0007669"/>
    <property type="project" value="UniProtKB-KW"/>
</dbReference>
<comment type="similarity">
    <text evidence="3">In the N-terminal section; belongs to the enoyl-CoA hydratase/isomerase family.</text>
</comment>
<evidence type="ECO:0000313" key="18">
    <source>
        <dbReference type="Proteomes" id="UP000028824"/>
    </source>
</evidence>
<evidence type="ECO:0000256" key="5">
    <source>
        <dbReference type="ARBA" id="ARBA00022963"/>
    </source>
</evidence>
<dbReference type="SUPFAM" id="SSF51735">
    <property type="entry name" value="NAD(P)-binding Rossmann-fold domains"/>
    <property type="match status" value="1"/>
</dbReference>
<evidence type="ECO:0000259" key="15">
    <source>
        <dbReference type="Pfam" id="PF00725"/>
    </source>
</evidence>
<keyword evidence="10" id="KW-0413">Isomerase</keyword>
<evidence type="ECO:0000256" key="12">
    <source>
        <dbReference type="ARBA" id="ARBA00023268"/>
    </source>
</evidence>
<dbReference type="CDD" id="cd06558">
    <property type="entry name" value="crotonase-like"/>
    <property type="match status" value="1"/>
</dbReference>
<evidence type="ECO:0000256" key="10">
    <source>
        <dbReference type="ARBA" id="ARBA00023235"/>
    </source>
</evidence>
<feature type="domain" description="3-hydroxyacyl-CoA dehydrogenase C-terminal" evidence="15">
    <location>
        <begin position="480"/>
        <end position="566"/>
    </location>
</feature>
<dbReference type="eggNOG" id="COG1024">
    <property type="taxonomic scope" value="Bacteria"/>
</dbReference>
<dbReference type="FunFam" id="1.10.1040.50:FF:000006">
    <property type="entry name" value="Peroxisomal bifunctional enzyme"/>
    <property type="match status" value="1"/>
</dbReference>
<dbReference type="GO" id="GO:0070403">
    <property type="term" value="F:NAD+ binding"/>
    <property type="evidence" value="ECO:0007669"/>
    <property type="project" value="InterPro"/>
</dbReference>
<keyword evidence="6" id="KW-0560">Oxidoreductase</keyword>
<dbReference type="EMBL" id="JFZB01000012">
    <property type="protein sequence ID" value="KFI26837.1"/>
    <property type="molecule type" value="Genomic_DNA"/>
</dbReference>
<evidence type="ECO:0000256" key="9">
    <source>
        <dbReference type="ARBA" id="ARBA00023140"/>
    </source>
</evidence>
<dbReference type="Gene3D" id="3.90.226.10">
    <property type="entry name" value="2-enoyl-CoA Hydratase, Chain A, domain 1"/>
    <property type="match status" value="1"/>
</dbReference>
<dbReference type="GO" id="GO:0004300">
    <property type="term" value="F:enoyl-CoA hydratase activity"/>
    <property type="evidence" value="ECO:0007669"/>
    <property type="project" value="UniProtKB-ARBA"/>
</dbReference>
<dbReference type="Pfam" id="PF00378">
    <property type="entry name" value="ECH_1"/>
    <property type="match status" value="1"/>
</dbReference>
<dbReference type="Pfam" id="PF00725">
    <property type="entry name" value="3HCDH"/>
    <property type="match status" value="2"/>
</dbReference>
<evidence type="ECO:0000259" key="16">
    <source>
        <dbReference type="Pfam" id="PF02737"/>
    </source>
</evidence>
<evidence type="ECO:0000256" key="4">
    <source>
        <dbReference type="ARBA" id="ARBA00022832"/>
    </source>
</evidence>
<evidence type="ECO:0000256" key="1">
    <source>
        <dbReference type="ARBA" id="ARBA00004275"/>
    </source>
</evidence>
<dbReference type="Pfam" id="PF02737">
    <property type="entry name" value="3HCDH_N"/>
    <property type="match status" value="1"/>
</dbReference>
<comment type="subcellular location">
    <subcellularLocation>
        <location evidence="1">Peroxisome</location>
    </subcellularLocation>
</comment>
<keyword evidence="8" id="KW-0443">Lipid metabolism</keyword>
<keyword evidence="18" id="KW-1185">Reference proteome</keyword>
<comment type="pathway">
    <text evidence="2">Lipid metabolism; fatty acid beta-oxidation.</text>
</comment>
<proteinExistence type="inferred from homology"/>
<organism evidence="17 18">
    <name type="scientific">Paenirhodobacter enshiensis</name>
    <dbReference type="NCBI Taxonomy" id="1105367"/>
    <lineage>
        <taxon>Bacteria</taxon>
        <taxon>Pseudomonadati</taxon>
        <taxon>Pseudomonadota</taxon>
        <taxon>Alphaproteobacteria</taxon>
        <taxon>Rhodobacterales</taxon>
        <taxon>Rhodobacter group</taxon>
        <taxon>Paenirhodobacter</taxon>
    </lineage>
</organism>
<keyword evidence="9" id="KW-0576">Peroxisome</keyword>
<evidence type="ECO:0000256" key="6">
    <source>
        <dbReference type="ARBA" id="ARBA00023002"/>
    </source>
</evidence>
<dbReference type="PANTHER" id="PTHR23309">
    <property type="entry name" value="3-HYDROXYACYL-COA DEHYROGENASE"/>
    <property type="match status" value="1"/>
</dbReference>
<keyword evidence="5" id="KW-0442">Lipid degradation</keyword>
<evidence type="ECO:0000256" key="3">
    <source>
        <dbReference type="ARBA" id="ARBA00008750"/>
    </source>
</evidence>
<keyword evidence="4" id="KW-0276">Fatty acid metabolism</keyword>
<dbReference type="Proteomes" id="UP000028824">
    <property type="component" value="Unassembled WGS sequence"/>
</dbReference>
<keyword evidence="11" id="KW-0456">Lyase</keyword>
<dbReference type="SUPFAM" id="SSF52096">
    <property type="entry name" value="ClpP/crotonase"/>
    <property type="match status" value="1"/>
</dbReference>
<keyword evidence="7" id="KW-0520">NAD</keyword>
<evidence type="ECO:0000256" key="14">
    <source>
        <dbReference type="RuleBase" id="RU003707"/>
    </source>
</evidence>
<evidence type="ECO:0000256" key="8">
    <source>
        <dbReference type="ARBA" id="ARBA00023098"/>
    </source>
</evidence>
<dbReference type="InterPro" id="IPR018376">
    <property type="entry name" value="Enoyl-CoA_hyd/isom_CS"/>
</dbReference>
<protein>
    <submittedName>
        <fullName evidence="17">3-hydroxyacyl-CoA dehydrogenase</fullName>
    </submittedName>
</protein>
<sequence>MPRDDKTGPVGYDVRDGVAVLTLDAPPVNALSAALRAALRAALARANADPAVRAVVVTGAGKLFSAGADITEFGKPARDPALPEVLAAIEASAKPVVAAVTGAALGGGCELTLACHARVAGRRASFGLPEVRLGLIPGAGGTQRLPRLIGPVAAFETMLSGRSLDAGAAKTAGLAEAVADDPLPRACALARDLAAAGTWPVTSAHPVAADAGTRAALSRATEEAMRRHGALSNTAALIRATEAALALPFAEGLALERAEFAALISSPQARALRHVFFAERQAAKVPGLDAATPTRPVARVAVIGAGTMGGGIATAFANAGIAVTLIETSDELLSRGIERIRAGYATSVRRGSVSENSAEAALAQISGAVGLQAVAGADLVIEAAFEDMAVKRAIFAEIGRAAGPGAILATNTSYLDVDEIAAASGRAGDVLGLHFFSPANVMRLLEVVRGGATRPEVLATAMALAKRIGKLAVVSGVGFGFIGNRMLAARTRAAERLLLAGNPPGRIDAAVTGFGFRMGSFAMTDLAGLDIGWRARKAFGGFAPVADRLAEMGRLGQKTGRGFYLYPEGARTGTADPEVADLAMTLGRELGIAPETLDAAAMTERLFLPMVNEAARILDEGIAARASDIDLVWINGYGWPVWTGGPMAWADDIGLRTVVAKLDAQARQLNLPELAPAPLLRRLAAEGRGFAGFDAERRAEGRA</sequence>
<evidence type="ECO:0000256" key="2">
    <source>
        <dbReference type="ARBA" id="ARBA00005005"/>
    </source>
</evidence>
<reference evidence="17 18" key="1">
    <citation type="submission" date="2014-03" db="EMBL/GenBank/DDBJ databases">
        <title>Genome of Paenirhodobacter enshiensis DW2-9.</title>
        <authorList>
            <person name="Wang D."/>
            <person name="Wang G."/>
        </authorList>
    </citation>
    <scope>NUCLEOTIDE SEQUENCE [LARGE SCALE GENOMIC DNA]</scope>
    <source>
        <strain evidence="17 18">DW2-9</strain>
    </source>
</reference>
<dbReference type="UniPathway" id="UPA00659"/>
<comment type="similarity">
    <text evidence="14">Belongs to the enoyl-CoA hydratase/isomerase family.</text>
</comment>
<comment type="catalytic activity">
    <reaction evidence="13">
        <text>a (3S)-3-hydroxyacyl-CoA + NAD(+) = a 3-oxoacyl-CoA + NADH + H(+)</text>
        <dbReference type="Rhea" id="RHEA:22432"/>
        <dbReference type="ChEBI" id="CHEBI:15378"/>
        <dbReference type="ChEBI" id="CHEBI:57318"/>
        <dbReference type="ChEBI" id="CHEBI:57540"/>
        <dbReference type="ChEBI" id="CHEBI:57945"/>
        <dbReference type="ChEBI" id="CHEBI:90726"/>
        <dbReference type="EC" id="1.1.1.35"/>
    </reaction>
</comment>
<name>A0A086XXT7_9RHOB</name>
<keyword evidence="12" id="KW-0511">Multifunctional enzyme</keyword>
<comment type="caution">
    <text evidence="17">The sequence shown here is derived from an EMBL/GenBank/DDBJ whole genome shotgun (WGS) entry which is preliminary data.</text>
</comment>
<dbReference type="InterPro" id="IPR029045">
    <property type="entry name" value="ClpP/crotonase-like_dom_sf"/>
</dbReference>
<gene>
    <name evidence="17" type="ORF">CG50_00805</name>
</gene>
<dbReference type="GO" id="GO:0003857">
    <property type="term" value="F:(3S)-3-hydroxyacyl-CoA dehydrogenase (NAD+) activity"/>
    <property type="evidence" value="ECO:0007669"/>
    <property type="project" value="UniProtKB-EC"/>
</dbReference>
<dbReference type="AlphaFoldDB" id="A0A086XXT7"/>
<dbReference type="InterPro" id="IPR008927">
    <property type="entry name" value="6-PGluconate_DH-like_C_sf"/>
</dbReference>
<dbReference type="Gene3D" id="1.10.1040.50">
    <property type="match status" value="1"/>
</dbReference>
<dbReference type="InterPro" id="IPR006108">
    <property type="entry name" value="3HC_DH_C"/>
</dbReference>
<dbReference type="InterPro" id="IPR036291">
    <property type="entry name" value="NAD(P)-bd_dom_sf"/>
</dbReference>
<dbReference type="PROSITE" id="PS00166">
    <property type="entry name" value="ENOYL_COA_HYDRATASE"/>
    <property type="match status" value="1"/>
</dbReference>
<feature type="domain" description="3-hydroxyacyl-CoA dehydrogenase C-terminal" evidence="15">
    <location>
        <begin position="603"/>
        <end position="688"/>
    </location>
</feature>
<dbReference type="eggNOG" id="COG1250">
    <property type="taxonomic scope" value="Bacteria"/>
</dbReference>
<evidence type="ECO:0000256" key="11">
    <source>
        <dbReference type="ARBA" id="ARBA00023239"/>
    </source>
</evidence>